<accession>A0A0E0D302</accession>
<dbReference type="EnsemblPlants" id="OMERI03G21570.2">
    <property type="protein sequence ID" value="OMERI03G21570.2"/>
    <property type="gene ID" value="OMERI03G21570"/>
</dbReference>
<name>A0A0E0D302_9ORYZ</name>
<sequence length="97" mass="10535">MTRRRRLQRHAATHAPSWIEGGGGGFVFRSPWLYALRRGSIHGEGDSGGGSITPTSSTRIRTHHFVWNLMGRSVPLKGGGPIFAPGFILAGPRSKWG</sequence>
<dbReference type="Gramene" id="OMERI03G21570.2">
    <property type="protein sequence ID" value="OMERI03G21570.2"/>
    <property type="gene ID" value="OMERI03G21570"/>
</dbReference>
<protein>
    <submittedName>
        <fullName evidence="1">Uncharacterized protein</fullName>
    </submittedName>
</protein>
<dbReference type="HOGENOM" id="CLU_2350282_0_0_1"/>
<dbReference type="Proteomes" id="UP000008021">
    <property type="component" value="Chromosome 3"/>
</dbReference>
<dbReference type="EnsemblPlants" id="OMERI03G21570.8">
    <property type="protein sequence ID" value="OMERI03G21570.8"/>
    <property type="gene ID" value="OMERI03G21570"/>
</dbReference>
<dbReference type="Gramene" id="OMERI03G21570.6">
    <property type="protein sequence ID" value="OMERI03G21570.6"/>
    <property type="gene ID" value="OMERI03G21570"/>
</dbReference>
<evidence type="ECO:0000313" key="2">
    <source>
        <dbReference type="Proteomes" id="UP000008021"/>
    </source>
</evidence>
<dbReference type="EnsemblPlants" id="OMERI03G21570.6">
    <property type="protein sequence ID" value="OMERI03G21570.6"/>
    <property type="gene ID" value="OMERI03G21570"/>
</dbReference>
<reference evidence="1" key="1">
    <citation type="submission" date="2015-04" db="UniProtKB">
        <authorList>
            <consortium name="EnsemblPlants"/>
        </authorList>
    </citation>
    <scope>IDENTIFICATION</scope>
</reference>
<dbReference type="AlphaFoldDB" id="A0A0E0D302"/>
<dbReference type="EnsemblPlants" id="OMERI03G21570.4">
    <property type="protein sequence ID" value="OMERI03G21570.4"/>
    <property type="gene ID" value="OMERI03G21570"/>
</dbReference>
<dbReference type="Gramene" id="OMERI03G21570.8">
    <property type="protein sequence ID" value="OMERI03G21570.8"/>
    <property type="gene ID" value="OMERI03G21570"/>
</dbReference>
<proteinExistence type="predicted"/>
<organism evidence="1">
    <name type="scientific">Oryza meridionalis</name>
    <dbReference type="NCBI Taxonomy" id="40149"/>
    <lineage>
        <taxon>Eukaryota</taxon>
        <taxon>Viridiplantae</taxon>
        <taxon>Streptophyta</taxon>
        <taxon>Embryophyta</taxon>
        <taxon>Tracheophyta</taxon>
        <taxon>Spermatophyta</taxon>
        <taxon>Magnoliopsida</taxon>
        <taxon>Liliopsida</taxon>
        <taxon>Poales</taxon>
        <taxon>Poaceae</taxon>
        <taxon>BOP clade</taxon>
        <taxon>Oryzoideae</taxon>
        <taxon>Oryzeae</taxon>
        <taxon>Oryzinae</taxon>
        <taxon>Oryza</taxon>
    </lineage>
</organism>
<keyword evidence="2" id="KW-1185">Reference proteome</keyword>
<evidence type="ECO:0000313" key="1">
    <source>
        <dbReference type="EnsemblPlants" id="OMERI03G21570.6"/>
    </source>
</evidence>
<dbReference type="Gramene" id="OMERI03G21570.4">
    <property type="protein sequence ID" value="OMERI03G21570.4"/>
    <property type="gene ID" value="OMERI03G21570"/>
</dbReference>
<reference evidence="1" key="2">
    <citation type="submission" date="2018-05" db="EMBL/GenBank/DDBJ databases">
        <title>OmerRS3 (Oryza meridionalis Reference Sequence Version 3).</title>
        <authorList>
            <person name="Zhang J."/>
            <person name="Kudrna D."/>
            <person name="Lee S."/>
            <person name="Talag J."/>
            <person name="Welchert J."/>
            <person name="Wing R.A."/>
        </authorList>
    </citation>
    <scope>NUCLEOTIDE SEQUENCE [LARGE SCALE GENOMIC DNA]</scope>
    <source>
        <strain evidence="1">OR44</strain>
    </source>
</reference>